<keyword evidence="7" id="KW-0732">Signal</keyword>
<evidence type="ECO:0000256" key="3">
    <source>
        <dbReference type="ARBA" id="ARBA00022989"/>
    </source>
</evidence>
<organism evidence="9 10">
    <name type="scientific">Lachancea nothofagi CBS 11611</name>
    <dbReference type="NCBI Taxonomy" id="1266666"/>
    <lineage>
        <taxon>Eukaryota</taxon>
        <taxon>Fungi</taxon>
        <taxon>Dikarya</taxon>
        <taxon>Ascomycota</taxon>
        <taxon>Saccharomycotina</taxon>
        <taxon>Saccharomycetes</taxon>
        <taxon>Saccharomycetales</taxon>
        <taxon>Saccharomycetaceae</taxon>
        <taxon>Lachancea</taxon>
    </lineage>
</organism>
<keyword evidence="4 6" id="KW-0472">Membrane</keyword>
<keyword evidence="3 6" id="KW-1133">Transmembrane helix</keyword>
<dbReference type="OrthoDB" id="9985059at2759"/>
<dbReference type="EMBL" id="LT598452">
    <property type="protein sequence ID" value="SCV01041.1"/>
    <property type="molecule type" value="Genomic_DNA"/>
</dbReference>
<gene>
    <name evidence="9" type="ORF">LANO_0F09868G</name>
</gene>
<protein>
    <submittedName>
        <fullName evidence="9">LANO_0F09868g1_1</fullName>
    </submittedName>
</protein>
<keyword evidence="10" id="KW-1185">Reference proteome</keyword>
<feature type="signal peptide" evidence="7">
    <location>
        <begin position="1"/>
        <end position="19"/>
    </location>
</feature>
<evidence type="ECO:0000313" key="10">
    <source>
        <dbReference type="Proteomes" id="UP000189911"/>
    </source>
</evidence>
<dbReference type="AlphaFoldDB" id="A0A1G4KA30"/>
<evidence type="ECO:0000256" key="4">
    <source>
        <dbReference type="ARBA" id="ARBA00023136"/>
    </source>
</evidence>
<dbReference type="Pfam" id="PF20520">
    <property type="entry name" value="Ac45-VOA1_TM"/>
    <property type="match status" value="1"/>
</dbReference>
<evidence type="ECO:0000256" key="7">
    <source>
        <dbReference type="SAM" id="SignalP"/>
    </source>
</evidence>
<evidence type="ECO:0000256" key="6">
    <source>
        <dbReference type="SAM" id="Phobius"/>
    </source>
</evidence>
<accession>A0A1G4KA30</accession>
<sequence length="260" mass="28599">MFYQSVLLAVAVLAQLSAAGTSFLAINSQRYQEALNDDKIESWAQLSDLGNANEPLVCFRFAQFDLLAQIARSSAETRFLPTFFEDSVTDVWNDDSLSATSEITKSAIVEVGQLSELVIPSLYSKIDDNDAVVLFEFTEPSYDLERLDEYLETVYLFLEEALPNIDNLVIQVPSVGETYTKSSAKTSEVEVSDPEKNPGKDLPAGDGRKVNALWTEGLISCLIVAALLLSILVTAISWITSLEISYGALERPANPLKKNN</sequence>
<dbReference type="Proteomes" id="UP000189911">
    <property type="component" value="Chromosome F"/>
</dbReference>
<feature type="chain" id="PRO_5009236423" evidence="7">
    <location>
        <begin position="20"/>
        <end position="260"/>
    </location>
</feature>
<evidence type="ECO:0000256" key="5">
    <source>
        <dbReference type="SAM" id="MobiDB-lite"/>
    </source>
</evidence>
<name>A0A1G4KA30_9SACH</name>
<dbReference type="InterPro" id="IPR046756">
    <property type="entry name" value="VAS1/VOA1_TM"/>
</dbReference>
<feature type="domain" description="V-type proton ATPase subunit S1/VOA1 transmembrane" evidence="8">
    <location>
        <begin position="213"/>
        <end position="250"/>
    </location>
</feature>
<proteinExistence type="predicted"/>
<evidence type="ECO:0000256" key="1">
    <source>
        <dbReference type="ARBA" id="ARBA00004167"/>
    </source>
</evidence>
<dbReference type="GO" id="GO:0016020">
    <property type="term" value="C:membrane"/>
    <property type="evidence" value="ECO:0007669"/>
    <property type="project" value="UniProtKB-SubCell"/>
</dbReference>
<reference evidence="10" key="1">
    <citation type="submission" date="2016-03" db="EMBL/GenBank/DDBJ databases">
        <authorList>
            <person name="Devillers Hugo."/>
        </authorList>
    </citation>
    <scope>NUCLEOTIDE SEQUENCE [LARGE SCALE GENOMIC DNA]</scope>
</reference>
<feature type="transmembrane region" description="Helical" evidence="6">
    <location>
        <begin position="217"/>
        <end position="239"/>
    </location>
</feature>
<comment type="subcellular location">
    <subcellularLocation>
        <location evidence="1">Membrane</location>
        <topology evidence="1">Single-pass membrane protein</topology>
    </subcellularLocation>
</comment>
<feature type="region of interest" description="Disordered" evidence="5">
    <location>
        <begin position="181"/>
        <end position="203"/>
    </location>
</feature>
<evidence type="ECO:0000259" key="8">
    <source>
        <dbReference type="Pfam" id="PF20520"/>
    </source>
</evidence>
<evidence type="ECO:0000313" key="9">
    <source>
        <dbReference type="EMBL" id="SCV01041.1"/>
    </source>
</evidence>
<keyword evidence="2 6" id="KW-0812">Transmembrane</keyword>
<evidence type="ECO:0000256" key="2">
    <source>
        <dbReference type="ARBA" id="ARBA00022692"/>
    </source>
</evidence>